<dbReference type="Proteomes" id="UP000010074">
    <property type="component" value="Chromosome"/>
</dbReference>
<dbReference type="EMBL" id="CP002930">
    <property type="protein sequence ID" value="AFY01364.1"/>
    <property type="molecule type" value="Genomic_DNA"/>
</dbReference>
<protein>
    <submittedName>
        <fullName evidence="1">Uncharacterized protein</fullName>
    </submittedName>
</protein>
<evidence type="ECO:0000313" key="1">
    <source>
        <dbReference type="EMBL" id="AFY01364.1"/>
    </source>
</evidence>
<dbReference type="AlphaFoldDB" id="K7Z9W1"/>
<reference evidence="1 2" key="1">
    <citation type="journal article" date="2012" name="BMC Genomics">
        <title>Genome analysis of a simultaneously predatory and prey-independent, novel Bdellovibrio bacteriovorus from the River Tiber, supports in silico predictions of both ancient and recent lateral gene transfer from diverse bacteria.</title>
        <authorList>
            <person name="Hobley L."/>
            <person name="Lerner T.R."/>
            <person name="Williams L.E."/>
            <person name="Lambert C."/>
            <person name="Till R."/>
            <person name="Milner D.S."/>
            <person name="Basford S.M."/>
            <person name="Capeness M.J."/>
            <person name="Fenton A.K."/>
            <person name="Atterbury R.J."/>
            <person name="Harris M.A."/>
            <person name="Sockett R.E."/>
        </authorList>
    </citation>
    <scope>NUCLEOTIDE SEQUENCE [LARGE SCALE GENOMIC DNA]</scope>
    <source>
        <strain evidence="1 2">Tiberius</strain>
    </source>
</reference>
<dbReference type="KEGG" id="bbat:Bdt_1669"/>
<evidence type="ECO:0000313" key="2">
    <source>
        <dbReference type="Proteomes" id="UP000010074"/>
    </source>
</evidence>
<dbReference type="PATRIC" id="fig|1069642.3.peg.1650"/>
<dbReference type="HOGENOM" id="CLU_3324997_0_0_7"/>
<name>K7Z9W1_BDEBC</name>
<accession>K7Z9W1</accession>
<sequence>MIRYYIFYPPDYGMMTHKFIRVFIIIKKTSNFKISGSC</sequence>
<gene>
    <name evidence="1" type="ORF">Bdt_1669</name>
</gene>
<proteinExistence type="predicted"/>
<organism evidence="1 2">
    <name type="scientific">Bdellovibrio bacteriovorus str. Tiberius</name>
    <dbReference type="NCBI Taxonomy" id="1069642"/>
    <lineage>
        <taxon>Bacteria</taxon>
        <taxon>Pseudomonadati</taxon>
        <taxon>Bdellovibrionota</taxon>
        <taxon>Bdellovibrionia</taxon>
        <taxon>Bdellovibrionales</taxon>
        <taxon>Pseudobdellovibrionaceae</taxon>
        <taxon>Bdellovibrio</taxon>
    </lineage>
</organism>